<dbReference type="Gene3D" id="1.25.40.20">
    <property type="entry name" value="Ankyrin repeat-containing domain"/>
    <property type="match status" value="1"/>
</dbReference>
<gene>
    <name evidence="1" type="ORF">HHX25_01260</name>
</gene>
<name>A0ABX1RT06_9FLAO</name>
<proteinExistence type="predicted"/>
<dbReference type="RefSeq" id="WP_169669272.1">
    <property type="nucleotide sequence ID" value="NZ_JABBHF010000001.1"/>
</dbReference>
<evidence type="ECO:0000313" key="1">
    <source>
        <dbReference type="EMBL" id="NMH86120.1"/>
    </source>
</evidence>
<dbReference type="Proteomes" id="UP000746690">
    <property type="component" value="Unassembled WGS sequence"/>
</dbReference>
<organism evidence="1 2">
    <name type="scientific">Flavivirga algicola</name>
    <dbReference type="NCBI Taxonomy" id="2729136"/>
    <lineage>
        <taxon>Bacteria</taxon>
        <taxon>Pseudomonadati</taxon>
        <taxon>Bacteroidota</taxon>
        <taxon>Flavobacteriia</taxon>
        <taxon>Flavobacteriales</taxon>
        <taxon>Flavobacteriaceae</taxon>
        <taxon>Flavivirga</taxon>
    </lineage>
</organism>
<dbReference type="SUPFAM" id="SSF48403">
    <property type="entry name" value="Ankyrin repeat"/>
    <property type="match status" value="1"/>
</dbReference>
<accession>A0ABX1RT06</accession>
<reference evidence="1 2" key="1">
    <citation type="submission" date="2020-04" db="EMBL/GenBank/DDBJ databases">
        <title>A Flavivirga sp. nov.</title>
        <authorList>
            <person name="Sun X."/>
        </authorList>
    </citation>
    <scope>NUCLEOTIDE SEQUENCE [LARGE SCALE GENOMIC DNA]</scope>
    <source>
        <strain evidence="1 2">Y03</strain>
    </source>
</reference>
<dbReference type="EMBL" id="JABBHF010000001">
    <property type="protein sequence ID" value="NMH86120.1"/>
    <property type="molecule type" value="Genomic_DNA"/>
</dbReference>
<protein>
    <recommendedName>
        <fullName evidence="3">Ankyrin repeat domain-containing protein</fullName>
    </recommendedName>
</protein>
<keyword evidence="2" id="KW-1185">Reference proteome</keyword>
<dbReference type="InterPro" id="IPR002110">
    <property type="entry name" value="Ankyrin_rpt"/>
</dbReference>
<dbReference type="InterPro" id="IPR036770">
    <property type="entry name" value="Ankyrin_rpt-contain_sf"/>
</dbReference>
<evidence type="ECO:0000313" key="2">
    <source>
        <dbReference type="Proteomes" id="UP000746690"/>
    </source>
</evidence>
<comment type="caution">
    <text evidence="1">The sequence shown here is derived from an EMBL/GenBank/DDBJ whole genome shotgun (WGS) entry which is preliminary data.</text>
</comment>
<dbReference type="SMART" id="SM00248">
    <property type="entry name" value="ANK"/>
    <property type="match status" value="2"/>
</dbReference>
<evidence type="ECO:0008006" key="3">
    <source>
        <dbReference type="Google" id="ProtNLM"/>
    </source>
</evidence>
<sequence>MKNHEEKSFYDVSSTLVQIDKNISTEEVSETLKGIDFNNVRDKNMLILSQMVSEGETKAVKYLLDHGADPNLESSSYHYYKGPAILFALQNKRSKTEVKLEIINMLIDYGSDINAKAQWFDSNQELAINGNLIEYGLELGMESLKVVNDENFDAESRKSSAKEIEGLQAMLSLLQKSGSIVKPETLKNLKVFLNVEIKNATKADPKKFLEEALSVLSVKDRVYDLPSAAKKVCYKYLENEYFMLSKEWAELIRHLVKISLTFEEVSEYVYDGEIVSFMDDEGWLSQSWEEYNWFDELVDVFFNENVKKNPEWNKLLALMIKECPKYDAESIDEKLANLLKEAWVQSHKSFQELKNIAKQNIPQISIYLD</sequence>